<accession>A0A2V3PND6</accession>
<gene>
    <name evidence="1" type="ORF">CLV62_12227</name>
</gene>
<dbReference type="EMBL" id="QICL01000022">
    <property type="protein sequence ID" value="PXV62074.1"/>
    <property type="molecule type" value="Genomic_DNA"/>
</dbReference>
<comment type="caution">
    <text evidence="1">The sequence shown here is derived from an EMBL/GenBank/DDBJ whole genome shotgun (WGS) entry which is preliminary data.</text>
</comment>
<proteinExistence type="predicted"/>
<evidence type="ECO:0000313" key="2">
    <source>
        <dbReference type="Proteomes" id="UP000247973"/>
    </source>
</evidence>
<evidence type="ECO:0008006" key="3">
    <source>
        <dbReference type="Google" id="ProtNLM"/>
    </source>
</evidence>
<protein>
    <recommendedName>
        <fullName evidence="3">DnaA-like protein</fullName>
    </recommendedName>
</protein>
<keyword evidence="2" id="KW-1185">Reference proteome</keyword>
<evidence type="ECO:0000313" key="1">
    <source>
        <dbReference type="EMBL" id="PXV62074.1"/>
    </source>
</evidence>
<dbReference type="Proteomes" id="UP000247973">
    <property type="component" value="Unassembled WGS sequence"/>
</dbReference>
<name>A0A2V3PND6_9BACT</name>
<dbReference type="AlphaFoldDB" id="A0A2V3PND6"/>
<sequence length="126" mass="15142">MLEDKILKPQLTDLQHIPMLYDWHKSIASEIKDFPDKDSTEYKQVFLFCILILYCPRALTDDFMIRGLRQHLAILFNLSPSHISNLIKNISFYYKKYSKFRNDCDTVLAEIQFRIEKRILELIQRK</sequence>
<organism evidence="1 2">
    <name type="scientific">Dysgonomonas alginatilytica</name>
    <dbReference type="NCBI Taxonomy" id="1605892"/>
    <lineage>
        <taxon>Bacteria</taxon>
        <taxon>Pseudomonadati</taxon>
        <taxon>Bacteroidota</taxon>
        <taxon>Bacteroidia</taxon>
        <taxon>Bacteroidales</taxon>
        <taxon>Dysgonomonadaceae</taxon>
        <taxon>Dysgonomonas</taxon>
    </lineage>
</organism>
<reference evidence="1 2" key="1">
    <citation type="submission" date="2018-03" db="EMBL/GenBank/DDBJ databases">
        <title>Genomic Encyclopedia of Archaeal and Bacterial Type Strains, Phase II (KMG-II): from individual species to whole genera.</title>
        <authorList>
            <person name="Goeker M."/>
        </authorList>
    </citation>
    <scope>NUCLEOTIDE SEQUENCE [LARGE SCALE GENOMIC DNA]</scope>
    <source>
        <strain evidence="1 2">DSM 100214</strain>
    </source>
</reference>